<sequence>MRLPFRCAVLVGLVLAVSACAQGRDTRASTPRAQFQQYVSDKEHAEGVAAQGTLLADGVSAQEYETAVAWLESCLKQSGVTLVNHGWNPVNYQRMNLWYVNAAMPDDEVAARGDQCHAAHLARIEQRYALEHAPRMSSALLAESRSCLSGRGMTTSGAGTSLADLVRTAGLSEERTVLKCVLRGVEKLYPGVPVTIS</sequence>
<evidence type="ECO:0000313" key="2">
    <source>
        <dbReference type="EMBL" id="KMS76553.1"/>
    </source>
</evidence>
<organism evidence="2 3">
    <name type="scientific">Streptomyces viridochromogenes</name>
    <dbReference type="NCBI Taxonomy" id="1938"/>
    <lineage>
        <taxon>Bacteria</taxon>
        <taxon>Bacillati</taxon>
        <taxon>Actinomycetota</taxon>
        <taxon>Actinomycetes</taxon>
        <taxon>Kitasatosporales</taxon>
        <taxon>Streptomycetaceae</taxon>
        <taxon>Streptomyces</taxon>
    </lineage>
</organism>
<proteinExistence type="predicted"/>
<accession>A0A0J7ZN83</accession>
<reference evidence="2 3" key="1">
    <citation type="submission" date="2015-06" db="EMBL/GenBank/DDBJ databases">
        <authorList>
            <person name="Ju K.-S."/>
            <person name="Doroghazi J.R."/>
            <person name="Metcalf W.W."/>
        </authorList>
    </citation>
    <scope>NUCLEOTIDE SEQUENCE [LARGE SCALE GENOMIC DNA]</scope>
    <source>
        <strain evidence="2 3">NRRL 3414</strain>
    </source>
</reference>
<dbReference type="Proteomes" id="UP000037432">
    <property type="component" value="Unassembled WGS sequence"/>
</dbReference>
<dbReference type="PATRIC" id="fig|1938.3.peg.4939"/>
<protein>
    <recommendedName>
        <fullName evidence="4">Lipoprotein</fullName>
    </recommendedName>
</protein>
<keyword evidence="1" id="KW-0732">Signal</keyword>
<comment type="caution">
    <text evidence="2">The sequence shown here is derived from an EMBL/GenBank/DDBJ whole genome shotgun (WGS) entry which is preliminary data.</text>
</comment>
<feature type="signal peptide" evidence="1">
    <location>
        <begin position="1"/>
        <end position="21"/>
    </location>
</feature>
<dbReference type="AlphaFoldDB" id="A0A0J7ZN83"/>
<name>A0A0J7ZN83_STRVR</name>
<dbReference type="PROSITE" id="PS51257">
    <property type="entry name" value="PROKAR_LIPOPROTEIN"/>
    <property type="match status" value="1"/>
</dbReference>
<evidence type="ECO:0008006" key="4">
    <source>
        <dbReference type="Google" id="ProtNLM"/>
    </source>
</evidence>
<gene>
    <name evidence="2" type="ORF">ACM01_05085</name>
</gene>
<dbReference type="RefSeq" id="WP_048579818.1">
    <property type="nucleotide sequence ID" value="NZ_LFNT01000003.1"/>
</dbReference>
<evidence type="ECO:0000313" key="3">
    <source>
        <dbReference type="Proteomes" id="UP000037432"/>
    </source>
</evidence>
<dbReference type="OrthoDB" id="5197561at2"/>
<evidence type="ECO:0000256" key="1">
    <source>
        <dbReference type="SAM" id="SignalP"/>
    </source>
</evidence>
<dbReference type="EMBL" id="LFNT01000003">
    <property type="protein sequence ID" value="KMS76553.1"/>
    <property type="molecule type" value="Genomic_DNA"/>
</dbReference>
<feature type="chain" id="PRO_5009778646" description="Lipoprotein" evidence="1">
    <location>
        <begin position="22"/>
        <end position="197"/>
    </location>
</feature>